<evidence type="ECO:0000313" key="2">
    <source>
        <dbReference type="EMBL" id="GID80137.1"/>
    </source>
</evidence>
<organism evidence="2 3">
    <name type="scientific">Paractinoplanes deccanensis</name>
    <dbReference type="NCBI Taxonomy" id="113561"/>
    <lineage>
        <taxon>Bacteria</taxon>
        <taxon>Bacillati</taxon>
        <taxon>Actinomycetota</taxon>
        <taxon>Actinomycetes</taxon>
        <taxon>Micromonosporales</taxon>
        <taxon>Micromonosporaceae</taxon>
        <taxon>Paractinoplanes</taxon>
    </lineage>
</organism>
<feature type="transmembrane region" description="Helical" evidence="1">
    <location>
        <begin position="82"/>
        <end position="103"/>
    </location>
</feature>
<evidence type="ECO:0000256" key="1">
    <source>
        <dbReference type="SAM" id="Phobius"/>
    </source>
</evidence>
<keyword evidence="1" id="KW-1133">Transmembrane helix</keyword>
<accession>A0ABQ3YJJ5</accession>
<feature type="transmembrane region" description="Helical" evidence="1">
    <location>
        <begin position="25"/>
        <end position="44"/>
    </location>
</feature>
<feature type="transmembrane region" description="Helical" evidence="1">
    <location>
        <begin position="56"/>
        <end position="75"/>
    </location>
</feature>
<feature type="transmembrane region" description="Helical" evidence="1">
    <location>
        <begin position="115"/>
        <end position="139"/>
    </location>
</feature>
<gene>
    <name evidence="2" type="ORF">Ade02nite_87780</name>
</gene>
<dbReference type="Proteomes" id="UP000609879">
    <property type="component" value="Unassembled WGS sequence"/>
</dbReference>
<keyword evidence="3" id="KW-1185">Reference proteome</keyword>
<keyword evidence="1" id="KW-0812">Transmembrane</keyword>
<dbReference type="EMBL" id="BOMI01000186">
    <property type="protein sequence ID" value="GID80137.1"/>
    <property type="molecule type" value="Genomic_DNA"/>
</dbReference>
<proteinExistence type="predicted"/>
<name>A0ABQ3YJJ5_9ACTN</name>
<reference evidence="2 3" key="1">
    <citation type="submission" date="2021-01" db="EMBL/GenBank/DDBJ databases">
        <title>Whole genome shotgun sequence of Actinoplanes deccanensis NBRC 13994.</title>
        <authorList>
            <person name="Komaki H."/>
            <person name="Tamura T."/>
        </authorList>
    </citation>
    <scope>NUCLEOTIDE SEQUENCE [LARGE SCALE GENOMIC DNA]</scope>
    <source>
        <strain evidence="2 3">NBRC 13994</strain>
    </source>
</reference>
<protein>
    <submittedName>
        <fullName evidence="2">Uncharacterized protein</fullName>
    </submittedName>
</protein>
<keyword evidence="1" id="KW-0472">Membrane</keyword>
<comment type="caution">
    <text evidence="2">The sequence shown here is derived from an EMBL/GenBank/DDBJ whole genome shotgun (WGS) entry which is preliminary data.</text>
</comment>
<sequence>MLTAAVDFGSMWVGFRGPSVAVMNLRLAIVLGVLGLARPVLSIAGAYDSGPLAKPVGPLVITALIAVVWVVVAVVRRVPNPVVTLAVAGLAYGVAAILLNWSLQPFLASAETIPLPGYAGILVFNTLQGAVLGGLAWLVRRAMPGRARGPASGGARAKG</sequence>
<evidence type="ECO:0000313" key="3">
    <source>
        <dbReference type="Proteomes" id="UP000609879"/>
    </source>
</evidence>